<evidence type="ECO:0000256" key="1">
    <source>
        <dbReference type="ARBA" id="ARBA00004370"/>
    </source>
</evidence>
<keyword evidence="4 6" id="KW-1133">Transmembrane helix</keyword>
<evidence type="ECO:0000256" key="2">
    <source>
        <dbReference type="ARBA" id="ARBA00007165"/>
    </source>
</evidence>
<gene>
    <name evidence="7" type="ORF">J5X90_07110</name>
</gene>
<dbReference type="PANTHER" id="PTHR23427:SF2">
    <property type="entry name" value="SURFEIT LOCUS PROTEIN 1"/>
    <property type="match status" value="1"/>
</dbReference>
<accession>A0ABX7VDJ9</accession>
<sequence length="226" mass="25350">MAVGVVVCTCLVLSVWQWQRAAQKAHLIEKRQSDQSPLEFNALADVQNPSALEGKLFRVRGYFDTSRFWLLDNQILNGAPGYDVVTLFRPVYGETWLVVNLGFIPAAHSRAVLPEIALPSELQTVDVEFKIGKWAGFTLAAQPDLNVTQPELLQYLDHAFFVAQTRRPVASALAYASHPVMSNIQPHYEAVVMGPEKHRAYALQWLLLAVAAVVVPYFAYKRKNDE</sequence>
<dbReference type="InterPro" id="IPR002994">
    <property type="entry name" value="Surf1/Shy1"/>
</dbReference>
<dbReference type="InterPro" id="IPR045214">
    <property type="entry name" value="Surf1/Surf4"/>
</dbReference>
<evidence type="ECO:0000313" key="7">
    <source>
        <dbReference type="EMBL" id="QTL36783.1"/>
    </source>
</evidence>
<keyword evidence="8" id="KW-1185">Reference proteome</keyword>
<evidence type="ECO:0000256" key="6">
    <source>
        <dbReference type="RuleBase" id="RU363076"/>
    </source>
</evidence>
<comment type="subcellular location">
    <subcellularLocation>
        <location evidence="6">Cell membrane</location>
        <topology evidence="6">Multi-pass membrane protein</topology>
    </subcellularLocation>
    <subcellularLocation>
        <location evidence="1">Membrane</location>
    </subcellularLocation>
</comment>
<keyword evidence="6" id="KW-1003">Cell membrane</keyword>
<evidence type="ECO:0000256" key="5">
    <source>
        <dbReference type="ARBA" id="ARBA00023136"/>
    </source>
</evidence>
<comment type="caution">
    <text evidence="6">Lacks conserved residue(s) required for the propagation of feature annotation.</text>
</comment>
<proteinExistence type="inferred from homology"/>
<dbReference type="PANTHER" id="PTHR23427">
    <property type="entry name" value="SURFEIT LOCUS PROTEIN"/>
    <property type="match status" value="1"/>
</dbReference>
<reference evidence="7 8" key="1">
    <citation type="submission" date="2021-03" db="EMBL/GenBank/DDBJ databases">
        <title>Complete Genome of Pseudoalteromonas viridis Strain BBR56, a new biocontrol bacterial candidate.</title>
        <authorList>
            <person name="Handayani D.P."/>
            <person name="Isnansetyo A."/>
            <person name="Istiqomah I."/>
            <person name="Jumina J."/>
        </authorList>
    </citation>
    <scope>NUCLEOTIDE SEQUENCE [LARGE SCALE GENOMIC DNA]</scope>
    <source>
        <strain evidence="7 8">BBR56</strain>
    </source>
</reference>
<evidence type="ECO:0000256" key="4">
    <source>
        <dbReference type="ARBA" id="ARBA00022989"/>
    </source>
</evidence>
<keyword evidence="5 6" id="KW-0472">Membrane</keyword>
<dbReference type="Proteomes" id="UP000665025">
    <property type="component" value="Chromosome 1"/>
</dbReference>
<feature type="transmembrane region" description="Helical" evidence="6">
    <location>
        <begin position="201"/>
        <end position="220"/>
    </location>
</feature>
<protein>
    <recommendedName>
        <fullName evidence="6">SURF1-like protein</fullName>
    </recommendedName>
</protein>
<keyword evidence="3 6" id="KW-0812">Transmembrane</keyword>
<evidence type="ECO:0000256" key="3">
    <source>
        <dbReference type="ARBA" id="ARBA00022692"/>
    </source>
</evidence>
<dbReference type="EMBL" id="CP072425">
    <property type="protein sequence ID" value="QTL36783.1"/>
    <property type="molecule type" value="Genomic_DNA"/>
</dbReference>
<evidence type="ECO:0000313" key="8">
    <source>
        <dbReference type="Proteomes" id="UP000665025"/>
    </source>
</evidence>
<comment type="similarity">
    <text evidence="2 6">Belongs to the SURF1 family.</text>
</comment>
<dbReference type="CDD" id="cd06662">
    <property type="entry name" value="SURF1"/>
    <property type="match status" value="1"/>
</dbReference>
<name>A0ABX7VDJ9_9GAMM</name>
<organism evidence="7 8">
    <name type="scientific">Pseudoalteromonas viridis</name>
    <dbReference type="NCBI Taxonomy" id="339617"/>
    <lineage>
        <taxon>Bacteria</taxon>
        <taxon>Pseudomonadati</taxon>
        <taxon>Pseudomonadota</taxon>
        <taxon>Gammaproteobacteria</taxon>
        <taxon>Alteromonadales</taxon>
        <taxon>Pseudoalteromonadaceae</taxon>
        <taxon>Pseudoalteromonas</taxon>
    </lineage>
</organism>
<dbReference type="PROSITE" id="PS50895">
    <property type="entry name" value="SURF1"/>
    <property type="match status" value="1"/>
</dbReference>
<dbReference type="Pfam" id="PF02104">
    <property type="entry name" value="SURF1"/>
    <property type="match status" value="1"/>
</dbReference>